<evidence type="ECO:0000313" key="3">
    <source>
        <dbReference type="Proteomes" id="UP000036873"/>
    </source>
</evidence>
<sequence>MSIVIIGGNDRMIYQYKGLCKEYGCRAKVFTQMQGAMKKKIGNPDLVVLFTNTVSHKMVTCAVSEAKKFNLPLTRCHTSSLSALRGILEEHSRCKNCNGCSGC</sequence>
<gene>
    <name evidence="2" type="ORF">AKG39_01575</name>
</gene>
<evidence type="ECO:0000313" key="2">
    <source>
        <dbReference type="EMBL" id="KNZ43414.1"/>
    </source>
</evidence>
<evidence type="ECO:0008006" key="4">
    <source>
        <dbReference type="Google" id="ProtNLM"/>
    </source>
</evidence>
<name>A0A0L6U4H7_9FIRM</name>
<accession>A0A0L6U4H7</accession>
<dbReference type="PATRIC" id="fig|52689.4.peg.2385"/>
<dbReference type="OrthoDB" id="5396775at2"/>
<comment type="caution">
    <text evidence="2">The sequence shown here is derived from an EMBL/GenBank/DDBJ whole genome shotgun (WGS) entry which is preliminary data.</text>
</comment>
<proteinExistence type="inferred from homology"/>
<dbReference type="STRING" id="52689.AKG39_01575"/>
<comment type="similarity">
    <text evidence="1">Belongs to the UPF0751 family.</text>
</comment>
<dbReference type="Proteomes" id="UP000036873">
    <property type="component" value="Unassembled WGS sequence"/>
</dbReference>
<reference evidence="3" key="1">
    <citation type="submission" date="2015-07" db="EMBL/GenBank/DDBJ databases">
        <title>Draft genome sequence of Acetobacterium bakii DSM 8293, a potential psychrophilic chemical producer through syngas fermentation.</title>
        <authorList>
            <person name="Song Y."/>
            <person name="Hwang S."/>
            <person name="Cho B.-K."/>
        </authorList>
    </citation>
    <scope>NUCLEOTIDE SEQUENCE [LARGE SCALE GENOMIC DNA]</scope>
    <source>
        <strain evidence="3">DSM 8239</strain>
    </source>
</reference>
<evidence type="ECO:0000256" key="1">
    <source>
        <dbReference type="ARBA" id="ARBA00007189"/>
    </source>
</evidence>
<dbReference type="InterPro" id="IPR016772">
    <property type="entry name" value="UCP020408"/>
</dbReference>
<keyword evidence="3" id="KW-1185">Reference proteome</keyword>
<protein>
    <recommendedName>
        <fullName evidence="4">DUF2325 domain-containing protein</fullName>
    </recommendedName>
</protein>
<dbReference type="RefSeq" id="WP_050738603.1">
    <property type="nucleotide sequence ID" value="NZ_LGYO01000004.1"/>
</dbReference>
<dbReference type="AlphaFoldDB" id="A0A0L6U4H7"/>
<organism evidence="2 3">
    <name type="scientific">Acetobacterium bakii</name>
    <dbReference type="NCBI Taxonomy" id="52689"/>
    <lineage>
        <taxon>Bacteria</taxon>
        <taxon>Bacillati</taxon>
        <taxon>Bacillota</taxon>
        <taxon>Clostridia</taxon>
        <taxon>Eubacteriales</taxon>
        <taxon>Eubacteriaceae</taxon>
        <taxon>Acetobacterium</taxon>
    </lineage>
</organism>
<dbReference type="Pfam" id="PF10087">
    <property type="entry name" value="DUF2325"/>
    <property type="match status" value="1"/>
</dbReference>
<dbReference type="EMBL" id="LGYO01000004">
    <property type="protein sequence ID" value="KNZ43414.1"/>
    <property type="molecule type" value="Genomic_DNA"/>
</dbReference>